<gene>
    <name evidence="1" type="ORF">Fmac_014228</name>
</gene>
<name>A0ABD1MB72_9FABA</name>
<comment type="caution">
    <text evidence="1">The sequence shown here is derived from an EMBL/GenBank/DDBJ whole genome shotgun (WGS) entry which is preliminary data.</text>
</comment>
<dbReference type="PANTHER" id="PTHR37176:SF1">
    <property type="entry name" value="PROTEIN DOUBLE-STRAND BREAK FORMATION"/>
    <property type="match status" value="1"/>
</dbReference>
<reference evidence="1 2" key="1">
    <citation type="submission" date="2024-08" db="EMBL/GenBank/DDBJ databases">
        <title>Insights into the chromosomal genome structure of Flemingia macrophylla.</title>
        <authorList>
            <person name="Ding Y."/>
            <person name="Zhao Y."/>
            <person name="Bi W."/>
            <person name="Wu M."/>
            <person name="Zhao G."/>
            <person name="Gong Y."/>
            <person name="Li W."/>
            <person name="Zhang P."/>
        </authorList>
    </citation>
    <scope>NUCLEOTIDE SEQUENCE [LARGE SCALE GENOMIC DNA]</scope>
    <source>
        <strain evidence="1">DYQJB</strain>
        <tissue evidence="1">Leaf</tissue>
    </source>
</reference>
<protein>
    <submittedName>
        <fullName evidence="1">Uncharacterized protein</fullName>
    </submittedName>
</protein>
<dbReference type="InterPro" id="IPR044969">
    <property type="entry name" value="DFO"/>
</dbReference>
<sequence length="253" mass="28764">MSRSIDEQLSFLHSLIQARSFSDATLRFLQLLLVSKDVKSLTEVRSSLTQLLRSESLSAIRSVATKTVQDKLLALEFFVRAFALVGDQQSCLALRYEALVVRDLKSGRCEWLQVSPLEWLNFVEDAVRNGYHAVAEKACENALSRLGHDDDLKPGRDSVPENMKAIVSEITRLRNCAMTSIASGSVQVQAAEYLDRKTTKRQKSDLLYREKRCLASTSFRNGIKRQNIRKLHEHQSLLQISDELDGRHPNLRY</sequence>
<evidence type="ECO:0000313" key="2">
    <source>
        <dbReference type="Proteomes" id="UP001603857"/>
    </source>
</evidence>
<dbReference type="PANTHER" id="PTHR37176">
    <property type="entry name" value="F10K1.23"/>
    <property type="match status" value="1"/>
</dbReference>
<organism evidence="1 2">
    <name type="scientific">Flemingia macrophylla</name>
    <dbReference type="NCBI Taxonomy" id="520843"/>
    <lineage>
        <taxon>Eukaryota</taxon>
        <taxon>Viridiplantae</taxon>
        <taxon>Streptophyta</taxon>
        <taxon>Embryophyta</taxon>
        <taxon>Tracheophyta</taxon>
        <taxon>Spermatophyta</taxon>
        <taxon>Magnoliopsida</taxon>
        <taxon>eudicotyledons</taxon>
        <taxon>Gunneridae</taxon>
        <taxon>Pentapetalae</taxon>
        <taxon>rosids</taxon>
        <taxon>fabids</taxon>
        <taxon>Fabales</taxon>
        <taxon>Fabaceae</taxon>
        <taxon>Papilionoideae</taxon>
        <taxon>50 kb inversion clade</taxon>
        <taxon>NPAAA clade</taxon>
        <taxon>indigoferoid/millettioid clade</taxon>
        <taxon>Phaseoleae</taxon>
        <taxon>Flemingia</taxon>
    </lineage>
</organism>
<keyword evidence="2" id="KW-1185">Reference proteome</keyword>
<dbReference type="EMBL" id="JBGMDY010000005">
    <property type="protein sequence ID" value="KAL2333015.1"/>
    <property type="molecule type" value="Genomic_DNA"/>
</dbReference>
<dbReference type="Proteomes" id="UP001603857">
    <property type="component" value="Unassembled WGS sequence"/>
</dbReference>
<dbReference type="AlphaFoldDB" id="A0ABD1MB72"/>
<accession>A0ABD1MB72</accession>
<proteinExistence type="predicted"/>
<evidence type="ECO:0000313" key="1">
    <source>
        <dbReference type="EMBL" id="KAL2333015.1"/>
    </source>
</evidence>